<accession>A0A840IIC7</accession>
<evidence type="ECO:0000256" key="2">
    <source>
        <dbReference type="SAM" id="MobiDB-lite"/>
    </source>
</evidence>
<proteinExistence type="inferred from homology"/>
<evidence type="ECO:0000259" key="3">
    <source>
        <dbReference type="Pfam" id="PF01593"/>
    </source>
</evidence>
<dbReference type="EMBL" id="JACHNU010000007">
    <property type="protein sequence ID" value="MBB4664526.1"/>
    <property type="molecule type" value="Genomic_DNA"/>
</dbReference>
<dbReference type="SUPFAM" id="SSF51905">
    <property type="entry name" value="FAD/NAD(P)-binding domain"/>
    <property type="match status" value="1"/>
</dbReference>
<keyword evidence="4" id="KW-0560">Oxidoreductase</keyword>
<gene>
    <name evidence="4" type="ORF">BDZ31_004137</name>
</gene>
<feature type="compositionally biased region" description="Basic residues" evidence="2">
    <location>
        <begin position="16"/>
        <end position="26"/>
    </location>
</feature>
<organism evidence="4 5">
    <name type="scientific">Conexibacter arvalis</name>
    <dbReference type="NCBI Taxonomy" id="912552"/>
    <lineage>
        <taxon>Bacteria</taxon>
        <taxon>Bacillati</taxon>
        <taxon>Actinomycetota</taxon>
        <taxon>Thermoleophilia</taxon>
        <taxon>Solirubrobacterales</taxon>
        <taxon>Conexibacteraceae</taxon>
        <taxon>Conexibacter</taxon>
    </lineage>
</organism>
<evidence type="ECO:0000313" key="4">
    <source>
        <dbReference type="EMBL" id="MBB4664526.1"/>
    </source>
</evidence>
<feature type="domain" description="Amine oxidase" evidence="3">
    <location>
        <begin position="114"/>
        <end position="371"/>
    </location>
</feature>
<dbReference type="PANTHER" id="PTHR43563">
    <property type="entry name" value="AMINE OXIDASE"/>
    <property type="match status" value="1"/>
</dbReference>
<evidence type="ECO:0000256" key="1">
    <source>
        <dbReference type="ARBA" id="ARBA00005995"/>
    </source>
</evidence>
<reference evidence="4 5" key="1">
    <citation type="submission" date="2020-08" db="EMBL/GenBank/DDBJ databases">
        <title>Genomic Encyclopedia of Archaeal and Bacterial Type Strains, Phase II (KMG-II): from individual species to whole genera.</title>
        <authorList>
            <person name="Goeker M."/>
        </authorList>
    </citation>
    <scope>NUCLEOTIDE SEQUENCE [LARGE SCALE GENOMIC DNA]</scope>
    <source>
        <strain evidence="4 5">DSM 23288</strain>
    </source>
</reference>
<dbReference type="PANTHER" id="PTHR43563:SF14">
    <property type="entry name" value="AMINE OXIDASE"/>
    <property type="match status" value="1"/>
</dbReference>
<dbReference type="AlphaFoldDB" id="A0A840IIC7"/>
<dbReference type="Gene3D" id="3.50.50.60">
    <property type="entry name" value="FAD/NAD(P)-binding domain"/>
    <property type="match status" value="2"/>
</dbReference>
<protein>
    <submittedName>
        <fullName evidence="4">Monoamine oxidase</fullName>
        <ecNumber evidence="4">1.4.3.4</ecNumber>
    </submittedName>
</protein>
<keyword evidence="5" id="KW-1185">Reference proteome</keyword>
<dbReference type="EC" id="1.4.3.4" evidence="4"/>
<name>A0A840IIC7_9ACTN</name>
<comment type="caution">
    <text evidence="4">The sequence shown here is derived from an EMBL/GenBank/DDBJ whole genome shotgun (WGS) entry which is preliminary data.</text>
</comment>
<dbReference type="Pfam" id="PF01593">
    <property type="entry name" value="Amino_oxidase"/>
    <property type="match status" value="2"/>
</dbReference>
<feature type="domain" description="Amine oxidase" evidence="3">
    <location>
        <begin position="38"/>
        <end position="102"/>
    </location>
</feature>
<dbReference type="InterPro" id="IPR002937">
    <property type="entry name" value="Amino_oxidase"/>
</dbReference>
<dbReference type="RefSeq" id="WP_183344640.1">
    <property type="nucleotide sequence ID" value="NZ_JACHNU010000007.1"/>
</dbReference>
<dbReference type="SUPFAM" id="SSF54373">
    <property type="entry name" value="FAD-linked reductases, C-terminal domain"/>
    <property type="match status" value="1"/>
</dbReference>
<sequence>MDCSSRREAGPTPRGSARRPRWRQARPAHDAIVVGAGVSGLTAAAELHAAGAKVAVVEARDRVGGRTFSRDGWVDLGATWFWDGEAATRDLLAELGIGTFAQAIDGDALFAQAGGVMRLEGNPIVGPAHRFRGGAQALAHALARRLPPEAVRTGTAVRSIAFSSDGEAHVETTDETIAGAAVAVAVPPAVAAASLAFAPALDPSLMHALAGARTWMGDAVKAVARFEQPFWRAAGLAGTAISHVGPFREIHDHSGADAGEFALFGFAASEQFAGLAPERIAERFGQQLTELFGADAAAPTAIEAVDWRRDPFTAPERWADHAGTHYHGLPVLWEPHLDGRLVFCATETAQAYAGHLEGAILAGHRAAAQLLTTLGR</sequence>
<dbReference type="InterPro" id="IPR050703">
    <property type="entry name" value="Flavin_MAO"/>
</dbReference>
<dbReference type="GO" id="GO:0097621">
    <property type="term" value="F:monoamine oxidase activity"/>
    <property type="evidence" value="ECO:0007669"/>
    <property type="project" value="UniProtKB-EC"/>
</dbReference>
<feature type="region of interest" description="Disordered" evidence="2">
    <location>
        <begin position="1"/>
        <end position="26"/>
    </location>
</feature>
<dbReference type="Proteomes" id="UP000585272">
    <property type="component" value="Unassembled WGS sequence"/>
</dbReference>
<dbReference type="InterPro" id="IPR036188">
    <property type="entry name" value="FAD/NAD-bd_sf"/>
</dbReference>
<evidence type="ECO:0000313" key="5">
    <source>
        <dbReference type="Proteomes" id="UP000585272"/>
    </source>
</evidence>
<comment type="similarity">
    <text evidence="1">Belongs to the flavin monoamine oxidase family.</text>
</comment>